<proteinExistence type="predicted"/>
<dbReference type="Proteomes" id="UP000680805">
    <property type="component" value="Chromosome"/>
</dbReference>
<reference evidence="1" key="1">
    <citation type="submission" date="2021-06" db="EMBL/GenBank/DDBJ databases">
        <title>Bradyrhizobium sp. S2-11-2 Genome sequencing.</title>
        <authorList>
            <person name="Jin L."/>
        </authorList>
    </citation>
    <scope>NUCLEOTIDE SEQUENCE</scope>
    <source>
        <strain evidence="1">S2-11-2</strain>
    </source>
</reference>
<dbReference type="KEGG" id="bsei:KMZ68_21620"/>
<dbReference type="RefSeq" id="WP_215613181.1">
    <property type="nucleotide sequence ID" value="NZ_CP076135.1"/>
</dbReference>
<accession>A0A975RRG3</accession>
<sequence>MFVVRLKRPNEDFDFKTFDSAKAALARFRAAQKLLIDGGLEGCALFEARAGDAESAVAMVNQGTAVLIDSNLGSGAPPQTSARTA</sequence>
<gene>
    <name evidence="1" type="ORF">KMZ68_21620</name>
</gene>
<evidence type="ECO:0000313" key="1">
    <source>
        <dbReference type="EMBL" id="QWG17535.1"/>
    </source>
</evidence>
<protein>
    <submittedName>
        <fullName evidence="1">Uncharacterized protein</fullName>
    </submittedName>
</protein>
<dbReference type="EMBL" id="CP076135">
    <property type="protein sequence ID" value="QWG17535.1"/>
    <property type="molecule type" value="Genomic_DNA"/>
</dbReference>
<organism evidence="1 2">
    <name type="scientific">Bradyrhizobium sediminis</name>
    <dbReference type="NCBI Taxonomy" id="2840469"/>
    <lineage>
        <taxon>Bacteria</taxon>
        <taxon>Pseudomonadati</taxon>
        <taxon>Pseudomonadota</taxon>
        <taxon>Alphaproteobacteria</taxon>
        <taxon>Hyphomicrobiales</taxon>
        <taxon>Nitrobacteraceae</taxon>
        <taxon>Bradyrhizobium</taxon>
    </lineage>
</organism>
<evidence type="ECO:0000313" key="2">
    <source>
        <dbReference type="Proteomes" id="UP000680805"/>
    </source>
</evidence>
<name>A0A975RRG3_9BRAD</name>
<dbReference type="AlphaFoldDB" id="A0A975RRG3"/>